<accession>A0A9W8ECE2</accession>
<dbReference type="AlphaFoldDB" id="A0A9W8ECE2"/>
<evidence type="ECO:0000313" key="2">
    <source>
        <dbReference type="EMBL" id="KAJ1998018.1"/>
    </source>
</evidence>
<keyword evidence="3" id="KW-1185">Reference proteome</keyword>
<feature type="compositionally biased region" description="Low complexity" evidence="1">
    <location>
        <begin position="416"/>
        <end position="434"/>
    </location>
</feature>
<organism evidence="2 3">
    <name type="scientific">Coemansia thaxteri</name>
    <dbReference type="NCBI Taxonomy" id="2663907"/>
    <lineage>
        <taxon>Eukaryota</taxon>
        <taxon>Fungi</taxon>
        <taxon>Fungi incertae sedis</taxon>
        <taxon>Zoopagomycota</taxon>
        <taxon>Kickxellomycotina</taxon>
        <taxon>Kickxellomycetes</taxon>
        <taxon>Kickxellales</taxon>
        <taxon>Kickxellaceae</taxon>
        <taxon>Coemansia</taxon>
    </lineage>
</organism>
<reference evidence="2" key="1">
    <citation type="submission" date="2022-07" db="EMBL/GenBank/DDBJ databases">
        <title>Phylogenomic reconstructions and comparative analyses of Kickxellomycotina fungi.</title>
        <authorList>
            <person name="Reynolds N.K."/>
            <person name="Stajich J.E."/>
            <person name="Barry K."/>
            <person name="Grigoriev I.V."/>
            <person name="Crous P."/>
            <person name="Smith M.E."/>
        </authorList>
    </citation>
    <scope>NUCLEOTIDE SEQUENCE</scope>
    <source>
        <strain evidence="2">IMI 214461</strain>
    </source>
</reference>
<feature type="region of interest" description="Disordered" evidence="1">
    <location>
        <begin position="1"/>
        <end position="91"/>
    </location>
</feature>
<evidence type="ECO:0000256" key="1">
    <source>
        <dbReference type="SAM" id="MobiDB-lite"/>
    </source>
</evidence>
<feature type="compositionally biased region" description="Low complexity" evidence="1">
    <location>
        <begin position="329"/>
        <end position="354"/>
    </location>
</feature>
<feature type="compositionally biased region" description="Basic and acidic residues" evidence="1">
    <location>
        <begin position="1"/>
        <end position="11"/>
    </location>
</feature>
<feature type="region of interest" description="Disordered" evidence="1">
    <location>
        <begin position="372"/>
        <end position="444"/>
    </location>
</feature>
<feature type="compositionally biased region" description="Polar residues" evidence="1">
    <location>
        <begin position="396"/>
        <end position="415"/>
    </location>
</feature>
<feature type="region of interest" description="Disordered" evidence="1">
    <location>
        <begin position="329"/>
        <end position="355"/>
    </location>
</feature>
<gene>
    <name evidence="2" type="ORF">H4R26_005615</name>
</gene>
<feature type="compositionally biased region" description="Low complexity" evidence="1">
    <location>
        <begin position="54"/>
        <end position="76"/>
    </location>
</feature>
<protein>
    <submittedName>
        <fullName evidence="2">Uncharacterized protein</fullName>
    </submittedName>
</protein>
<name>A0A9W8ECE2_9FUNG</name>
<sequence>MKSARKPEKDSPPPASSSSSMAATTTGAKAGTVRSKPNYGLRLKPELLALTGDAPPATSTSKPSSSAPVAAVSQPKPAMPATPTPAKSTIAAPAKKPTNAEMDFIDFFSSIDEETTTVANNLGAQDVVGFGATSASMAMGGHASAAGHTMMAQGGAVPMSDFDAMFQALSNPFAAPAGGNVLDPHAAFAAMNSANIDNSNVSSTTIAPLQQTQPFGGFSAPPPGTLAGSHMLFAGNNISTPSNTGTNAFGNAGANAFGNTSTAMTSSTSTQFASFGGPATDGFPMQPFLQQQQQPLLAGAGGGFGDVSANNPFRQSMYPTMAQSDVLQQQMTSQMAQMSMQQPQQPQQQQLQQAAYNPFAQRQTLYMASSSGATGAAASGGSPFQQQQQATAQHVFGTSSPFGMSSGGQTAEQFASFNNAFGNNTSNNNGHAHNMQPAAGANNGNSFADFDFFK</sequence>
<dbReference type="OrthoDB" id="5600130at2759"/>
<evidence type="ECO:0000313" key="3">
    <source>
        <dbReference type="Proteomes" id="UP001150907"/>
    </source>
</evidence>
<comment type="caution">
    <text evidence="2">The sequence shown here is derived from an EMBL/GenBank/DDBJ whole genome shotgun (WGS) entry which is preliminary data.</text>
</comment>
<dbReference type="Proteomes" id="UP001150907">
    <property type="component" value="Unassembled WGS sequence"/>
</dbReference>
<feature type="compositionally biased region" description="Low complexity" evidence="1">
    <location>
        <begin position="16"/>
        <end position="26"/>
    </location>
</feature>
<proteinExistence type="predicted"/>
<dbReference type="EMBL" id="JANBQF010001107">
    <property type="protein sequence ID" value="KAJ1998018.1"/>
    <property type="molecule type" value="Genomic_DNA"/>
</dbReference>
<feature type="compositionally biased region" description="Low complexity" evidence="1">
    <location>
        <begin position="372"/>
        <end position="393"/>
    </location>
</feature>